<comment type="caution">
    <text evidence="1">The sequence shown here is derived from an EMBL/GenBank/DDBJ whole genome shotgun (WGS) entry which is preliminary data.</text>
</comment>
<evidence type="ECO:0000313" key="2">
    <source>
        <dbReference type="Proteomes" id="UP000602198"/>
    </source>
</evidence>
<protein>
    <submittedName>
        <fullName evidence="1">Immunity 49 family protein</fullName>
    </submittedName>
</protein>
<name>A0ABS1MBQ2_9NOCA</name>
<keyword evidence="2" id="KW-1185">Reference proteome</keyword>
<gene>
    <name evidence="1" type="ORF">JK358_27150</name>
</gene>
<organism evidence="1 2">
    <name type="scientific">Nocardia acididurans</name>
    <dbReference type="NCBI Taxonomy" id="2802282"/>
    <lineage>
        <taxon>Bacteria</taxon>
        <taxon>Bacillati</taxon>
        <taxon>Actinomycetota</taxon>
        <taxon>Actinomycetes</taxon>
        <taxon>Mycobacteriales</taxon>
        <taxon>Nocardiaceae</taxon>
        <taxon>Nocardia</taxon>
    </lineage>
</organism>
<sequence>MRVDRHSVPEEILSTALEYVPNELGRAVKLAENGGVGGIELIADDLLDYVCARTVRIDPHMEQRETWLALRTAVELYGDYVVGSALPEGAEVRAWVEYLGSGFGVEKDSEPSLSNFEWTAAWWKALAVRSDNELMRLAGWCPEGYAEGQALVAFWEDDADADLSAVRGVPGRMLRAIDRGDVAEFDAELESMLREHRRYAENTRWIKARDLIAWEAAGLAALAHRAGMAGEIESAYLPARLVTGAGPVTPGGDGPIIRPPFDRQQAERWLTGEDERDGIGDAFRAEVLVQFRCMALKNVADHQLMAQAFRSVLDPRAEDPRSRAAYVLAAEAMAQAFAVAAVPRGTPVTVTLGGRSGEVLASGPVGDASDWEFARAGALAWITRSTTAVEILGGIDRLSETLPDTTAYARAVRAVLRGEDARPHLRAALAKTSGDGHWECLRNPRARLLERIVEGDHAGFNTVLAETLGLYRDYYSAGDQIGDCDGQVHHDALGLACLAVDRGFPLTVESDYLPRTMIDGGPLSPR</sequence>
<dbReference type="Proteomes" id="UP000602198">
    <property type="component" value="Unassembled WGS sequence"/>
</dbReference>
<dbReference type="Pfam" id="PF15575">
    <property type="entry name" value="Imm49"/>
    <property type="match status" value="2"/>
</dbReference>
<evidence type="ECO:0000313" key="1">
    <source>
        <dbReference type="EMBL" id="MBL1078088.1"/>
    </source>
</evidence>
<proteinExistence type="predicted"/>
<reference evidence="1 2" key="1">
    <citation type="submission" date="2021-01" db="EMBL/GenBank/DDBJ databases">
        <title>WGS of actinomycetes isolated from Thailand.</title>
        <authorList>
            <person name="Thawai C."/>
        </authorList>
    </citation>
    <scope>NUCLEOTIDE SEQUENCE [LARGE SCALE GENOMIC DNA]</scope>
    <source>
        <strain evidence="1 2">LPG 2</strain>
    </source>
</reference>
<dbReference type="EMBL" id="JAERRJ010000010">
    <property type="protein sequence ID" value="MBL1078088.1"/>
    <property type="molecule type" value="Genomic_DNA"/>
</dbReference>
<dbReference type="InterPro" id="IPR029074">
    <property type="entry name" value="Imm49"/>
</dbReference>
<dbReference type="RefSeq" id="WP_201952525.1">
    <property type="nucleotide sequence ID" value="NZ_JAERRJ010000010.1"/>
</dbReference>
<accession>A0ABS1MBQ2</accession>